<dbReference type="EMBL" id="PXYI01000004">
    <property type="protein sequence ID" value="PSJ39457.1"/>
    <property type="molecule type" value="Genomic_DNA"/>
</dbReference>
<keyword evidence="2" id="KW-1185">Reference proteome</keyword>
<evidence type="ECO:0000313" key="2">
    <source>
        <dbReference type="Proteomes" id="UP000241167"/>
    </source>
</evidence>
<dbReference type="AlphaFoldDB" id="A0A2P7QNB3"/>
<dbReference type="Proteomes" id="UP000241167">
    <property type="component" value="Unassembled WGS sequence"/>
</dbReference>
<organism evidence="1 2">
    <name type="scientific">Allosphingosinicella deserti</name>
    <dbReference type="NCBI Taxonomy" id="2116704"/>
    <lineage>
        <taxon>Bacteria</taxon>
        <taxon>Pseudomonadati</taxon>
        <taxon>Pseudomonadota</taxon>
        <taxon>Alphaproteobacteria</taxon>
        <taxon>Sphingomonadales</taxon>
        <taxon>Sphingomonadaceae</taxon>
        <taxon>Allosphingosinicella</taxon>
    </lineage>
</organism>
<protein>
    <submittedName>
        <fullName evidence="1">Uncharacterized protein</fullName>
    </submittedName>
</protein>
<reference evidence="1 2" key="1">
    <citation type="submission" date="2018-03" db="EMBL/GenBank/DDBJ databases">
        <title>The draft genome of Sphingosinicella sp. GL-C-18.</title>
        <authorList>
            <person name="Liu L."/>
            <person name="Li L."/>
            <person name="Liang L."/>
            <person name="Zhang X."/>
            <person name="Wang T."/>
        </authorList>
    </citation>
    <scope>NUCLEOTIDE SEQUENCE [LARGE SCALE GENOMIC DNA]</scope>
    <source>
        <strain evidence="1 2">GL-C-18</strain>
    </source>
</reference>
<sequence length="154" mass="15948">MAAQEEQGPTALAAADEHAGSLSAWEAAIAPTSSPWIIESGGDATVVRAAASGRKIAATGMCRLPPRRRSESREAYQRRFCRHRSENEANARLIAAAPDLFDALQACVTAGAAEGVAMSPAVAARARAALARACGRNLDRAGIGPSEPGARRQA</sequence>
<name>A0A2P7QNB3_9SPHN</name>
<proteinExistence type="predicted"/>
<gene>
    <name evidence="1" type="ORF">C7I55_12655</name>
</gene>
<comment type="caution">
    <text evidence="1">The sequence shown here is derived from an EMBL/GenBank/DDBJ whole genome shotgun (WGS) entry which is preliminary data.</text>
</comment>
<evidence type="ECO:0000313" key="1">
    <source>
        <dbReference type="EMBL" id="PSJ39457.1"/>
    </source>
</evidence>
<accession>A0A2P7QNB3</accession>